<keyword evidence="5" id="KW-1185">Reference proteome</keyword>
<evidence type="ECO:0000256" key="1">
    <source>
        <dbReference type="ARBA" id="ARBA00008779"/>
    </source>
</evidence>
<evidence type="ECO:0000313" key="5">
    <source>
        <dbReference type="Proteomes" id="UP000198510"/>
    </source>
</evidence>
<comment type="similarity">
    <text evidence="1">Belongs to the sulfatase family.</text>
</comment>
<evidence type="ECO:0000256" key="2">
    <source>
        <dbReference type="ARBA" id="ARBA00022801"/>
    </source>
</evidence>
<sequence>MSPHLAAYGDSTAHTPNLDRLAAEGVRYTNVFSVSGVCAPSRSALISGMYPTYMGTDNMRTMPVTDDTDLEAYRAVIPAEIRLYPEMLRAAGWYTTNNSKEDYQFDAPPTVWDESSPRAHWRNRPVGAPFFAIFNAMVTHESQIWARKDCTLYVQPDQVPVPPLYPDNPVIRQDLARNYSNIVELDRFVGERLREVEEAGLLDSTIIFFYTDHGSGQAYYKREVYDRGLRVPMIIRFPGKKNAGSTDDRLISFVDLAPTVLSLAGLPVPDWMQGQAFLGPQTAAPRRYIYAARDRMDSEYDMVRTVHDGRYQYVRNFQPEKPNLQNIAYRENMPMMREMLRLHRAGQLNPEAERWFQTKPEEELYDYQEDPFEQHNLATDPAYAEKRAELRGALYRWMFATGDKGFIPEKELREMMWPNGRQPVTAAPTFAQEDGRWTLTCATPGASIAYRPTGEARWRVYQQPFAAAEPAAWEAVALRIGYTLSDTTRFR</sequence>
<gene>
    <name evidence="4" type="ORF">SAMN05421823_106281</name>
</gene>
<dbReference type="SUPFAM" id="SSF53649">
    <property type="entry name" value="Alkaline phosphatase-like"/>
    <property type="match status" value="1"/>
</dbReference>
<proteinExistence type="inferred from homology"/>
<dbReference type="InterPro" id="IPR000917">
    <property type="entry name" value="Sulfatase_N"/>
</dbReference>
<keyword evidence="2" id="KW-0378">Hydrolase</keyword>
<evidence type="ECO:0000259" key="3">
    <source>
        <dbReference type="Pfam" id="PF00884"/>
    </source>
</evidence>
<dbReference type="AlphaFoldDB" id="A0A1G9KX18"/>
<feature type="domain" description="Sulfatase N-terminal" evidence="3">
    <location>
        <begin position="3"/>
        <end position="265"/>
    </location>
</feature>
<reference evidence="4 5" key="1">
    <citation type="submission" date="2016-10" db="EMBL/GenBank/DDBJ databases">
        <authorList>
            <person name="de Groot N.N."/>
        </authorList>
    </citation>
    <scope>NUCLEOTIDE SEQUENCE [LARGE SCALE GENOMIC DNA]</scope>
    <source>
        <strain evidence="4 5">DSM 25186</strain>
    </source>
</reference>
<dbReference type="InterPro" id="IPR050738">
    <property type="entry name" value="Sulfatase"/>
</dbReference>
<dbReference type="PANTHER" id="PTHR42693">
    <property type="entry name" value="ARYLSULFATASE FAMILY MEMBER"/>
    <property type="match status" value="1"/>
</dbReference>
<evidence type="ECO:0000313" key="4">
    <source>
        <dbReference type="EMBL" id="SDL54410.1"/>
    </source>
</evidence>
<dbReference type="STRING" id="1075417.SAMN05421823_106281"/>
<protein>
    <submittedName>
        <fullName evidence="4">Arylsulfatase A</fullName>
    </submittedName>
</protein>
<dbReference type="Proteomes" id="UP000198510">
    <property type="component" value="Unassembled WGS sequence"/>
</dbReference>
<dbReference type="CDD" id="cd16027">
    <property type="entry name" value="SGSH"/>
    <property type="match status" value="1"/>
</dbReference>
<dbReference type="PANTHER" id="PTHR42693:SF53">
    <property type="entry name" value="ENDO-4-O-SULFATASE"/>
    <property type="match status" value="1"/>
</dbReference>
<dbReference type="GO" id="GO:0004065">
    <property type="term" value="F:arylsulfatase activity"/>
    <property type="evidence" value="ECO:0007669"/>
    <property type="project" value="TreeGrafter"/>
</dbReference>
<accession>A0A1G9KX18</accession>
<dbReference type="EMBL" id="FNFO01000006">
    <property type="protein sequence ID" value="SDL54410.1"/>
    <property type="molecule type" value="Genomic_DNA"/>
</dbReference>
<name>A0A1G9KX18_9BACT</name>
<organism evidence="4 5">
    <name type="scientific">Catalinimonas alkaloidigena</name>
    <dbReference type="NCBI Taxonomy" id="1075417"/>
    <lineage>
        <taxon>Bacteria</taxon>
        <taxon>Pseudomonadati</taxon>
        <taxon>Bacteroidota</taxon>
        <taxon>Cytophagia</taxon>
        <taxon>Cytophagales</taxon>
        <taxon>Catalimonadaceae</taxon>
        <taxon>Catalinimonas</taxon>
    </lineage>
</organism>
<dbReference type="Gene3D" id="3.40.720.10">
    <property type="entry name" value="Alkaline Phosphatase, subunit A"/>
    <property type="match status" value="1"/>
</dbReference>
<dbReference type="InterPro" id="IPR017850">
    <property type="entry name" value="Alkaline_phosphatase_core_sf"/>
</dbReference>
<dbReference type="Pfam" id="PF00884">
    <property type="entry name" value="Sulfatase"/>
    <property type="match status" value="1"/>
</dbReference>